<sequence length="503" mass="53822">MAARSDSHSGRTTGCIRGLVHLHPLVVLHLTDHYTRARRNASRVDTASRCDGSESDSSADRMAQGLLFGTVHWRDGGWDATPEEGECAGDSEDAQRGSSDSAVVFGVVEAFECGDVTANTVATLREMMQKTLPAVEVIGWYTVGSGGGVEAGGDGQQRADSEYVQRLSMHSAVVHRYTPGALWLEMHVETGHEHDRRGHGIGHDTLPLRARCIAAASTRHACTAHSWADVLSSLRIDEMPVRIAASDAERIVMNEFSRRRVLPEADTSAWAAAAAAAAAAAVETTSAGGHCGSASALPGALGCPSKKKTKMDLAAENESREQERAFGTTTASRFCHDVVASAVPPIPTAVAPLAQVLELARTALTSGSPACQMLHSHLVHWRNAVAMLHERVQIIQRFIGEHRRQTTTKDDEGGEPSRLPPSDTAQLLRQLSALCALLPPMPVSPHDATATYMDELLPVSLSLACLAEETRALASAGELAQTYRQWASRAASPHRPRGTDVNR</sequence>
<name>A0AAV9IYB1_CYACA</name>
<evidence type="ECO:0008006" key="5">
    <source>
        <dbReference type="Google" id="ProtNLM"/>
    </source>
</evidence>
<evidence type="ECO:0000313" key="4">
    <source>
        <dbReference type="Proteomes" id="UP001301350"/>
    </source>
</evidence>
<comment type="similarity">
    <text evidence="1">Belongs to the peptidase M67A family. CSN6 subfamily.</text>
</comment>
<protein>
    <recommendedName>
        <fullName evidence="5">JAB1/MPN/MOV34 metalloenzyme domain-containing protein</fullName>
    </recommendedName>
</protein>
<dbReference type="AlphaFoldDB" id="A0AAV9IYB1"/>
<dbReference type="GO" id="GO:0008180">
    <property type="term" value="C:COP9 signalosome"/>
    <property type="evidence" value="ECO:0007669"/>
    <property type="project" value="TreeGrafter"/>
</dbReference>
<evidence type="ECO:0000313" key="3">
    <source>
        <dbReference type="EMBL" id="KAK4537098.1"/>
    </source>
</evidence>
<gene>
    <name evidence="3" type="ORF">CDCA_CDCA11G3123</name>
</gene>
<accession>A0AAV9IYB1</accession>
<keyword evidence="4" id="KW-1185">Reference proteome</keyword>
<dbReference type="PANTHER" id="PTHR10540:SF8">
    <property type="entry name" value="COP9 SIGNALOSOME COMPLEX SUBUNIT 6"/>
    <property type="match status" value="1"/>
</dbReference>
<feature type="region of interest" description="Disordered" evidence="2">
    <location>
        <begin position="403"/>
        <end position="422"/>
    </location>
</feature>
<evidence type="ECO:0000256" key="1">
    <source>
        <dbReference type="ARBA" id="ARBA00010893"/>
    </source>
</evidence>
<dbReference type="Gene3D" id="3.40.140.10">
    <property type="entry name" value="Cytidine Deaminase, domain 2"/>
    <property type="match status" value="1"/>
</dbReference>
<comment type="caution">
    <text evidence="3">The sequence shown here is derived from an EMBL/GenBank/DDBJ whole genome shotgun (WGS) entry which is preliminary data.</text>
</comment>
<organism evidence="3 4">
    <name type="scientific">Cyanidium caldarium</name>
    <name type="common">Red alga</name>
    <dbReference type="NCBI Taxonomy" id="2771"/>
    <lineage>
        <taxon>Eukaryota</taxon>
        <taxon>Rhodophyta</taxon>
        <taxon>Bangiophyceae</taxon>
        <taxon>Cyanidiales</taxon>
        <taxon>Cyanidiaceae</taxon>
        <taxon>Cyanidium</taxon>
    </lineage>
</organism>
<dbReference type="PANTHER" id="PTHR10540">
    <property type="entry name" value="EUKARYOTIC TRANSLATION INITIATION FACTOR 3 SUBUNIT F-RELATED"/>
    <property type="match status" value="1"/>
</dbReference>
<reference evidence="3 4" key="1">
    <citation type="submission" date="2022-07" db="EMBL/GenBank/DDBJ databases">
        <title>Genome-wide signatures of adaptation to extreme environments.</title>
        <authorList>
            <person name="Cho C.H."/>
            <person name="Yoon H.S."/>
        </authorList>
    </citation>
    <scope>NUCLEOTIDE SEQUENCE [LARGE SCALE GENOMIC DNA]</scope>
    <source>
        <strain evidence="3 4">DBV 063 E5</strain>
    </source>
</reference>
<evidence type="ECO:0000256" key="2">
    <source>
        <dbReference type="SAM" id="MobiDB-lite"/>
    </source>
</evidence>
<dbReference type="Proteomes" id="UP001301350">
    <property type="component" value="Unassembled WGS sequence"/>
</dbReference>
<proteinExistence type="inferred from homology"/>
<dbReference type="EMBL" id="JANCYW010000011">
    <property type="protein sequence ID" value="KAK4537098.1"/>
    <property type="molecule type" value="Genomic_DNA"/>
</dbReference>